<evidence type="ECO:0000259" key="8">
    <source>
        <dbReference type="Pfam" id="PF02770"/>
    </source>
</evidence>
<evidence type="ECO:0000256" key="2">
    <source>
        <dbReference type="ARBA" id="ARBA00009347"/>
    </source>
</evidence>
<dbReference type="Gene3D" id="1.20.140.10">
    <property type="entry name" value="Butyryl-CoA Dehydrogenase, subunit A, domain 3"/>
    <property type="match status" value="1"/>
</dbReference>
<dbReference type="EMBL" id="JACNIG010000226">
    <property type="protein sequence ID" value="MBC8432486.1"/>
    <property type="molecule type" value="Genomic_DNA"/>
</dbReference>
<reference evidence="11 12" key="1">
    <citation type="submission" date="2020-08" db="EMBL/GenBank/DDBJ databases">
        <title>Bridging the membrane lipid divide: bacteria of the FCB group superphylum have the potential to synthesize archaeal ether lipids.</title>
        <authorList>
            <person name="Villanueva L."/>
            <person name="Von Meijenfeldt F.A.B."/>
            <person name="Westbye A.B."/>
            <person name="Yadav S."/>
            <person name="Hopmans E.C."/>
            <person name="Dutilh B.E."/>
            <person name="Sinninghe Damste J.S."/>
        </authorList>
    </citation>
    <scope>NUCLEOTIDE SEQUENCE [LARGE SCALE GENOMIC DNA]</scope>
    <source>
        <strain evidence="11">NIOZ-UU17</strain>
    </source>
</reference>
<dbReference type="InterPro" id="IPR036250">
    <property type="entry name" value="AcylCo_DH-like_C"/>
</dbReference>
<dbReference type="Pfam" id="PF12186">
    <property type="entry name" value="AcylCoA_dehyd_C"/>
    <property type="match status" value="1"/>
</dbReference>
<dbReference type="GO" id="GO:0050660">
    <property type="term" value="F:flavin adenine dinucleotide binding"/>
    <property type="evidence" value="ECO:0007669"/>
    <property type="project" value="InterPro"/>
</dbReference>
<comment type="caution">
    <text evidence="11">The sequence shown here is derived from an EMBL/GenBank/DDBJ whole genome shotgun (WGS) entry which is preliminary data.</text>
</comment>
<dbReference type="Gene3D" id="1.10.540.10">
    <property type="entry name" value="Acyl-CoA dehydrogenase/oxidase, N-terminal domain"/>
    <property type="match status" value="1"/>
</dbReference>
<dbReference type="SUPFAM" id="SSF158494">
    <property type="entry name" value="PG0775 C-terminal domain-like"/>
    <property type="match status" value="1"/>
</dbReference>
<evidence type="ECO:0000256" key="5">
    <source>
        <dbReference type="ARBA" id="ARBA00022827"/>
    </source>
</evidence>
<dbReference type="InterPro" id="IPR036797">
    <property type="entry name" value="Acyl-CoA_dehydrogenase_C_sf"/>
</dbReference>
<evidence type="ECO:0000256" key="4">
    <source>
        <dbReference type="ARBA" id="ARBA00022630"/>
    </source>
</evidence>
<keyword evidence="6" id="KW-0560">Oxidoreductase</keyword>
<comment type="similarity">
    <text evidence="2 6">Belongs to the acyl-CoA dehydrogenase family.</text>
</comment>
<dbReference type="Pfam" id="PF02770">
    <property type="entry name" value="Acyl-CoA_dh_M"/>
    <property type="match status" value="1"/>
</dbReference>
<evidence type="ECO:0000256" key="1">
    <source>
        <dbReference type="ARBA" id="ARBA00001974"/>
    </source>
</evidence>
<dbReference type="InterPro" id="IPR046373">
    <property type="entry name" value="Acyl-CoA_Oxase/DH_mid-dom_sf"/>
</dbReference>
<proteinExistence type="inferred from homology"/>
<dbReference type="SUPFAM" id="SSF56645">
    <property type="entry name" value="Acyl-CoA dehydrogenase NM domain-like"/>
    <property type="match status" value="1"/>
</dbReference>
<dbReference type="InterPro" id="IPR009100">
    <property type="entry name" value="AcylCoA_DH/oxidase_NM_dom_sf"/>
</dbReference>
<dbReference type="GO" id="GO:0016627">
    <property type="term" value="F:oxidoreductase activity, acting on the CH-CH group of donors"/>
    <property type="evidence" value="ECO:0007669"/>
    <property type="project" value="InterPro"/>
</dbReference>
<dbReference type="Gene3D" id="1.20.120.470">
    <property type="entry name" value="Acyl-CoA dehydrogenase, C-terminal domain"/>
    <property type="match status" value="1"/>
</dbReference>
<feature type="domain" description="Acyl-CoA oxidase/dehydrogenase middle" evidence="8">
    <location>
        <begin position="173"/>
        <end position="269"/>
    </location>
</feature>
<evidence type="ECO:0000313" key="11">
    <source>
        <dbReference type="EMBL" id="MBC8432486.1"/>
    </source>
</evidence>
<dbReference type="SUPFAM" id="SSF47203">
    <property type="entry name" value="Acyl-CoA dehydrogenase C-terminal domain-like"/>
    <property type="match status" value="1"/>
</dbReference>
<dbReference type="Pfam" id="PF02771">
    <property type="entry name" value="Acyl-CoA_dh_N"/>
    <property type="match status" value="1"/>
</dbReference>
<dbReference type="FunFam" id="1.20.140.10:FF:000004">
    <property type="entry name" value="Acyl-CoA dehydrogenase FadE25"/>
    <property type="match status" value="1"/>
</dbReference>
<accession>A0A8J6TMF1</accession>
<evidence type="ECO:0000313" key="12">
    <source>
        <dbReference type="Proteomes" id="UP000605201"/>
    </source>
</evidence>
<evidence type="ECO:0000259" key="10">
    <source>
        <dbReference type="Pfam" id="PF12186"/>
    </source>
</evidence>
<dbReference type="InterPro" id="IPR006091">
    <property type="entry name" value="Acyl-CoA_Oxase/DH_mid-dom"/>
</dbReference>
<dbReference type="PANTHER" id="PTHR42803:SF1">
    <property type="entry name" value="BROAD-SPECIFICITY LINEAR ACYL-COA DEHYDROGENASE FADE5"/>
    <property type="match status" value="1"/>
</dbReference>
<keyword evidence="4 6" id="KW-0285">Flavoprotein</keyword>
<dbReference type="PANTHER" id="PTHR42803">
    <property type="entry name" value="ACYL-COA DEHYDROGENASE"/>
    <property type="match status" value="1"/>
</dbReference>
<dbReference type="AlphaFoldDB" id="A0A8J6TMF1"/>
<dbReference type="InterPro" id="IPR052166">
    <property type="entry name" value="Diverse_Acyl-CoA_DH"/>
</dbReference>
<dbReference type="InterPro" id="IPR020964">
    <property type="entry name" value="Acyl-CoA_dehydrogenase_C"/>
</dbReference>
<protein>
    <submittedName>
        <fullName evidence="11">Acyl-CoA dehydrogenase family protein</fullName>
    </submittedName>
</protein>
<dbReference type="InterPro" id="IPR009075">
    <property type="entry name" value="AcylCo_DH/oxidase_C"/>
</dbReference>
<sequence>MANYFTDNEDIKFHLNDERFKVILELREKDYTDNKAYPYAPDNFEDALDNCHQALSLIGELSAEILAPAATDTDRQGCKLENNVVSYATGTQEMINRLKQAELFGFTLPRKYGGLNFPMTVYMMAVEIVSRADASFMTLFGLQEISETIHLYASPELKDKYLPKMASGEYSGAMVLTEPEAGSDLQAIGLRATYDEKEECWFLNGVKHFISNGCGHVLLVLARSEQNVQGARGLSLFLYEKDENLLVRRLEDKLGIHGSPTCELQFKNCRAHLVGKRKRGLSRYVMSLMNGARLVVGAQSIGIALEAYNQSLQYARQRKQFGKSIIEFPPVLEMLTNMRVQIEAARSLMYEASLTVDVHHVYNSYGTKDKESAAKIKELNRFAGLLTPMVKYYASEMCNKVTYDAIQVFAGAGYMRDYEVERLYRDARITTIYEGTSQLQVVAAIGGITSGLFFKLLEIKISQSFPEAFNPLVEKIRECEKLLQQAVSSVKAKNDHLYLEYYARGLVDMATETLIAVLLLQNAIKSDHKFDIAKKFITDTFVRVKMLADKTINGDDLAIYECRRIIDSPI</sequence>
<feature type="domain" description="Acyl-CoA dehydrogenase/oxidase N-terminal" evidence="9">
    <location>
        <begin position="92"/>
        <end position="169"/>
    </location>
</feature>
<evidence type="ECO:0000259" key="9">
    <source>
        <dbReference type="Pfam" id="PF02771"/>
    </source>
</evidence>
<feature type="domain" description="Acyl-CoA dehydrogenase C-terminal" evidence="10">
    <location>
        <begin position="449"/>
        <end position="531"/>
    </location>
</feature>
<organism evidence="11 12">
    <name type="scientific">Candidatus Desulfatibia vada</name>
    <dbReference type="NCBI Taxonomy" id="2841696"/>
    <lineage>
        <taxon>Bacteria</taxon>
        <taxon>Pseudomonadati</taxon>
        <taxon>Thermodesulfobacteriota</taxon>
        <taxon>Desulfobacteria</taxon>
        <taxon>Desulfobacterales</taxon>
        <taxon>Desulfobacterales incertae sedis</taxon>
        <taxon>Candidatus Desulfatibia</taxon>
    </lineage>
</organism>
<dbReference type="Proteomes" id="UP000605201">
    <property type="component" value="Unassembled WGS sequence"/>
</dbReference>
<dbReference type="Pfam" id="PF00441">
    <property type="entry name" value="Acyl-CoA_dh_1"/>
    <property type="match status" value="1"/>
</dbReference>
<comment type="subunit">
    <text evidence="3">Homotetramer.</text>
</comment>
<keyword evidence="5 6" id="KW-0274">FAD</keyword>
<evidence type="ECO:0000259" key="7">
    <source>
        <dbReference type="Pfam" id="PF00441"/>
    </source>
</evidence>
<dbReference type="Gene3D" id="2.40.110.10">
    <property type="entry name" value="Butyryl-CoA Dehydrogenase, subunit A, domain 2"/>
    <property type="match status" value="1"/>
</dbReference>
<comment type="cofactor">
    <cofactor evidence="1 6">
        <name>FAD</name>
        <dbReference type="ChEBI" id="CHEBI:57692"/>
    </cofactor>
</comment>
<evidence type="ECO:0000256" key="6">
    <source>
        <dbReference type="RuleBase" id="RU362125"/>
    </source>
</evidence>
<dbReference type="InterPro" id="IPR013786">
    <property type="entry name" value="AcylCoA_DH/ox_N"/>
</dbReference>
<name>A0A8J6TMF1_9BACT</name>
<gene>
    <name evidence="11" type="ORF">H8D96_11265</name>
</gene>
<dbReference type="InterPro" id="IPR037069">
    <property type="entry name" value="AcylCoA_DH/ox_N_sf"/>
</dbReference>
<evidence type="ECO:0000256" key="3">
    <source>
        <dbReference type="ARBA" id="ARBA00011881"/>
    </source>
</evidence>
<feature type="domain" description="Acyl-CoA dehydrogenase/oxidase C-terminal" evidence="7">
    <location>
        <begin position="283"/>
        <end position="440"/>
    </location>
</feature>